<dbReference type="Proteomes" id="UP000663850">
    <property type="component" value="Unassembled WGS sequence"/>
</dbReference>
<name>A0A8H3D2X3_9AGAM</name>
<evidence type="ECO:0000313" key="3">
    <source>
        <dbReference type="Proteomes" id="UP000663850"/>
    </source>
</evidence>
<evidence type="ECO:0000256" key="1">
    <source>
        <dbReference type="SAM" id="MobiDB-lite"/>
    </source>
</evidence>
<dbReference type="InterPro" id="IPR052350">
    <property type="entry name" value="Metallo-dep_Lactonases"/>
</dbReference>
<dbReference type="AlphaFoldDB" id="A0A8H3D2X3"/>
<comment type="caution">
    <text evidence="2">The sequence shown here is derived from an EMBL/GenBank/DDBJ whole genome shotgun (WGS) entry which is preliminary data.</text>
</comment>
<dbReference type="PANTHER" id="PTHR43569:SF2">
    <property type="entry name" value="AMIDOHYDROLASE-RELATED DOMAIN-CONTAINING PROTEIN"/>
    <property type="match status" value="1"/>
</dbReference>
<feature type="region of interest" description="Disordered" evidence="1">
    <location>
        <begin position="1"/>
        <end position="41"/>
    </location>
</feature>
<feature type="region of interest" description="Disordered" evidence="1">
    <location>
        <begin position="242"/>
        <end position="267"/>
    </location>
</feature>
<feature type="compositionally biased region" description="Basic and acidic residues" evidence="1">
    <location>
        <begin position="253"/>
        <end position="267"/>
    </location>
</feature>
<gene>
    <name evidence="2" type="ORF">RDB_LOCUS102909</name>
</gene>
<dbReference type="PANTHER" id="PTHR43569">
    <property type="entry name" value="AMIDOHYDROLASE"/>
    <property type="match status" value="1"/>
</dbReference>
<proteinExistence type="predicted"/>
<evidence type="ECO:0000313" key="2">
    <source>
        <dbReference type="EMBL" id="CAE6507215.1"/>
    </source>
</evidence>
<accession>A0A8H3D2X3</accession>
<sequence length="418" mass="44624">MSKPTRRPPKLSSALFSSAVGAGAPTGGLPPSPSAQNPTEVHDAHVELASPGALVQWKTDAGDVYGPKIKSVVLALPANAASKDALESLSLSPESGVIALSIPYPLSGPPPELTAPVPIAYSFTFKQPSDALVEALKWASDKHPVDINVQVDLLNGEQGWESLEELIKVVTTQDSEGNSVPKPNSKPIVLSNLLPPPGALAIPTVKLLSHPMYLAYQAHIASISFNQNVYLKYLAPDWNTPTPTSPLPGARPADPEGSIRDLDSEEKKEWKRRTKMYLGPAIEAFGYSRLLFGSSPSTTSTSTSNAGDWYQIAKESVAELGVDQEGLDAVFGNNAKTIYDSEEKKEWKRRTKMYLGPAIEAFGYSRLIFGSSPSTASTSTSNAGDWYQIAKESVAELGVDQEGLDAVFGNNAKTIYGA</sequence>
<reference evidence="2" key="1">
    <citation type="submission" date="2021-01" db="EMBL/GenBank/DDBJ databases">
        <authorList>
            <person name="Kaushik A."/>
        </authorList>
    </citation>
    <scope>NUCLEOTIDE SEQUENCE</scope>
    <source>
        <strain evidence="2">Type strain: AG8-Rh-89/</strain>
    </source>
</reference>
<dbReference type="Gene3D" id="3.20.20.140">
    <property type="entry name" value="Metal-dependent hydrolases"/>
    <property type="match status" value="2"/>
</dbReference>
<organism evidence="2 3">
    <name type="scientific">Rhizoctonia solani</name>
    <dbReference type="NCBI Taxonomy" id="456999"/>
    <lineage>
        <taxon>Eukaryota</taxon>
        <taxon>Fungi</taxon>
        <taxon>Dikarya</taxon>
        <taxon>Basidiomycota</taxon>
        <taxon>Agaricomycotina</taxon>
        <taxon>Agaricomycetes</taxon>
        <taxon>Cantharellales</taxon>
        <taxon>Ceratobasidiaceae</taxon>
        <taxon>Rhizoctonia</taxon>
    </lineage>
</organism>
<protein>
    <submittedName>
        <fullName evidence="2">Uncharacterized protein</fullName>
    </submittedName>
</protein>
<dbReference type="EMBL" id="CAJMWZ010005508">
    <property type="protein sequence ID" value="CAE6507215.1"/>
    <property type="molecule type" value="Genomic_DNA"/>
</dbReference>